<evidence type="ECO:0000313" key="1">
    <source>
        <dbReference type="EMBL" id="OAG18246.1"/>
    </source>
</evidence>
<name>A0A177DFI4_ALTAL</name>
<proteinExistence type="predicted"/>
<reference evidence="1 2" key="1">
    <citation type="submission" date="2016-05" db="EMBL/GenBank/DDBJ databases">
        <title>Comparative analysis of secretome profiles of manganese(II)-oxidizing ascomycete fungi.</title>
        <authorList>
            <consortium name="DOE Joint Genome Institute"/>
            <person name="Zeiner C.A."/>
            <person name="Purvine S.O."/>
            <person name="Zink E.M."/>
            <person name="Wu S."/>
            <person name="Pasa-Tolic L."/>
            <person name="Chaput D.L."/>
            <person name="Haridas S."/>
            <person name="Grigoriev I.V."/>
            <person name="Santelli C.M."/>
            <person name="Hansel C.M."/>
        </authorList>
    </citation>
    <scope>NUCLEOTIDE SEQUENCE [LARGE SCALE GENOMIC DNA]</scope>
    <source>
        <strain evidence="1 2">SRC1lrK2f</strain>
    </source>
</reference>
<dbReference type="KEGG" id="aalt:CC77DRAFT_218980"/>
<evidence type="ECO:0000313" key="2">
    <source>
        <dbReference type="Proteomes" id="UP000077248"/>
    </source>
</evidence>
<sequence>MTRQLSKAYCRIDHTLRMTVWETRILKLSLSNSLAPNRHGSHTVLIEKYRNVENVVNADPFSTCLQATSTTLNTLHIRPCNHSLDILSCAARDKATRRRSSHQYSTRINTMDTYSISCKLDSTWHEIIMRLCCPTCVGLLGIALHGQWLSPPNRDGGRKRGSALVVISQLCHRSVS</sequence>
<dbReference type="RefSeq" id="XP_018383667.1">
    <property type="nucleotide sequence ID" value="XM_018530707.1"/>
</dbReference>
<dbReference type="GeneID" id="29116301"/>
<dbReference type="Proteomes" id="UP000077248">
    <property type="component" value="Unassembled WGS sequence"/>
</dbReference>
<dbReference type="EMBL" id="KV441484">
    <property type="protein sequence ID" value="OAG18246.1"/>
    <property type="molecule type" value="Genomic_DNA"/>
</dbReference>
<protein>
    <submittedName>
        <fullName evidence="1">Uncharacterized protein</fullName>
    </submittedName>
</protein>
<dbReference type="VEuPathDB" id="FungiDB:CC77DRAFT_218980"/>
<dbReference type="AlphaFoldDB" id="A0A177DFI4"/>
<gene>
    <name evidence="1" type="ORF">CC77DRAFT_218980</name>
</gene>
<keyword evidence="2" id="KW-1185">Reference proteome</keyword>
<organism evidence="1 2">
    <name type="scientific">Alternaria alternata</name>
    <name type="common">Alternaria rot fungus</name>
    <name type="synonym">Torula alternata</name>
    <dbReference type="NCBI Taxonomy" id="5599"/>
    <lineage>
        <taxon>Eukaryota</taxon>
        <taxon>Fungi</taxon>
        <taxon>Dikarya</taxon>
        <taxon>Ascomycota</taxon>
        <taxon>Pezizomycotina</taxon>
        <taxon>Dothideomycetes</taxon>
        <taxon>Pleosporomycetidae</taxon>
        <taxon>Pleosporales</taxon>
        <taxon>Pleosporineae</taxon>
        <taxon>Pleosporaceae</taxon>
        <taxon>Alternaria</taxon>
        <taxon>Alternaria sect. Alternaria</taxon>
        <taxon>Alternaria alternata complex</taxon>
    </lineage>
</organism>
<accession>A0A177DFI4</accession>